<protein>
    <submittedName>
        <fullName evidence="1">Uncharacterized protein</fullName>
    </submittedName>
</protein>
<sequence length="267" mass="28361">MPAGAPEKGVEKGVEKSLEKGEESVVLNVVVNGFWGVREEGPPAIAERWYATLVRLRELDAGTFHGWHEAGDGVPADPLLTPSVAALTDYVVRENTGPDLDVVGYGASLWAHNSGAAKVTSAFRAGGSSPYVTHSVSVSFRSRTVDEDADVIRRTPEILAVLGEEWDIDAGQVYDKALYRAVADHFGLENSDPRCGRAVFLSERRAALAPEGLPGAYTPVANGGLIIDLTRGGTRTASAGTVIDVNATLRDTGALEPLATPRDRDKL</sequence>
<evidence type="ECO:0000313" key="2">
    <source>
        <dbReference type="Proteomes" id="UP001382181"/>
    </source>
</evidence>
<dbReference type="RefSeq" id="WP_261988257.1">
    <property type="nucleotide sequence ID" value="NZ_JARUMK010000001.1"/>
</dbReference>
<evidence type="ECO:0000313" key="1">
    <source>
        <dbReference type="EMBL" id="MEH0562031.1"/>
    </source>
</evidence>
<name>A0ABU8A6K3_9ACTN</name>
<dbReference type="EMBL" id="JARUMK010000001">
    <property type="protein sequence ID" value="MEH0562031.1"/>
    <property type="molecule type" value="Genomic_DNA"/>
</dbReference>
<dbReference type="Proteomes" id="UP001382181">
    <property type="component" value="Unassembled WGS sequence"/>
</dbReference>
<accession>A0ABU8A6K3</accession>
<reference evidence="1 2" key="1">
    <citation type="submission" date="2023-04" db="EMBL/GenBank/DDBJ databases">
        <title>Genomic diversity of scab-causing Streptomyces spp. in the province of Quebec, Canada.</title>
        <authorList>
            <person name="Biessy A."/>
            <person name="Cadieux M."/>
            <person name="Ciotola M."/>
            <person name="Filion M."/>
        </authorList>
    </citation>
    <scope>NUCLEOTIDE SEQUENCE [LARGE SCALE GENOMIC DNA]</scope>
    <source>
        <strain evidence="1 2">B21-103</strain>
    </source>
</reference>
<proteinExistence type="predicted"/>
<gene>
    <name evidence="1" type="ORF">QBA37_22755</name>
</gene>
<organism evidence="1 2">
    <name type="scientific">Streptomyces silvae</name>
    <dbReference type="NCBI Taxonomy" id="2803812"/>
    <lineage>
        <taxon>Bacteria</taxon>
        <taxon>Bacillati</taxon>
        <taxon>Actinomycetota</taxon>
        <taxon>Actinomycetes</taxon>
        <taxon>Kitasatosporales</taxon>
        <taxon>Streptomycetaceae</taxon>
        <taxon>Streptomyces</taxon>
    </lineage>
</organism>
<comment type="caution">
    <text evidence="1">The sequence shown here is derived from an EMBL/GenBank/DDBJ whole genome shotgun (WGS) entry which is preliminary data.</text>
</comment>
<keyword evidence="2" id="KW-1185">Reference proteome</keyword>